<dbReference type="RefSeq" id="XP_040951490.1">
    <property type="nucleotide sequence ID" value="XM_041095556.1"/>
</dbReference>
<keyword evidence="1" id="KW-0175">Coiled coil</keyword>
<keyword evidence="3" id="KW-1185">Reference proteome</keyword>
<dbReference type="PANTHER" id="PTHR48200">
    <property type="entry name" value="PROTEIN, PUTATIVE-RELATED"/>
    <property type="match status" value="1"/>
</dbReference>
<evidence type="ECO:0000313" key="4">
    <source>
        <dbReference type="RefSeq" id="XP_040951490.1"/>
    </source>
</evidence>
<dbReference type="Proteomes" id="UP000818029">
    <property type="component" value="Chromosome A03"/>
</dbReference>
<dbReference type="InterPro" id="IPR056647">
    <property type="entry name" value="DUF7745"/>
</dbReference>
<name>A0ABM3A9G6_GOSHI</name>
<proteinExistence type="predicted"/>
<evidence type="ECO:0000313" key="3">
    <source>
        <dbReference type="Proteomes" id="UP000818029"/>
    </source>
</evidence>
<reference evidence="4" key="2">
    <citation type="submission" date="2025-08" db="UniProtKB">
        <authorList>
            <consortium name="RefSeq"/>
        </authorList>
    </citation>
    <scope>IDENTIFICATION</scope>
</reference>
<feature type="coiled-coil region" evidence="1">
    <location>
        <begin position="378"/>
        <end position="412"/>
    </location>
</feature>
<organism evidence="3 4">
    <name type="scientific">Gossypium hirsutum</name>
    <name type="common">Upland cotton</name>
    <name type="synonym">Gossypium mexicanum</name>
    <dbReference type="NCBI Taxonomy" id="3635"/>
    <lineage>
        <taxon>Eukaryota</taxon>
        <taxon>Viridiplantae</taxon>
        <taxon>Streptophyta</taxon>
        <taxon>Embryophyta</taxon>
        <taxon>Tracheophyta</taxon>
        <taxon>Spermatophyta</taxon>
        <taxon>Magnoliopsida</taxon>
        <taxon>eudicotyledons</taxon>
        <taxon>Gunneridae</taxon>
        <taxon>Pentapetalae</taxon>
        <taxon>rosids</taxon>
        <taxon>malvids</taxon>
        <taxon>Malvales</taxon>
        <taxon>Malvaceae</taxon>
        <taxon>Malvoideae</taxon>
        <taxon>Gossypium</taxon>
    </lineage>
</organism>
<accession>A0ABM3A9G6</accession>
<reference evidence="3" key="1">
    <citation type="journal article" date="2020" name="Nat. Genet.">
        <title>Genomic diversifications of five Gossypium allopolyploid species and their impact on cotton improvement.</title>
        <authorList>
            <person name="Chen Z.J."/>
            <person name="Sreedasyam A."/>
            <person name="Ando A."/>
            <person name="Song Q."/>
            <person name="De Santiago L.M."/>
            <person name="Hulse-Kemp A.M."/>
            <person name="Ding M."/>
            <person name="Ye W."/>
            <person name="Kirkbride R.C."/>
            <person name="Jenkins J."/>
            <person name="Plott C."/>
            <person name="Lovell J."/>
            <person name="Lin Y.M."/>
            <person name="Vaughn R."/>
            <person name="Liu B."/>
            <person name="Simpson S."/>
            <person name="Scheffler B.E."/>
            <person name="Wen L."/>
            <person name="Saski C.A."/>
            <person name="Grover C.E."/>
            <person name="Hu G."/>
            <person name="Conover J.L."/>
            <person name="Carlson J.W."/>
            <person name="Shu S."/>
            <person name="Boston L.B."/>
            <person name="Williams M."/>
            <person name="Peterson D.G."/>
            <person name="McGee K."/>
            <person name="Jones D.C."/>
            <person name="Wendel J.F."/>
            <person name="Stelly D.M."/>
            <person name="Grimwood J."/>
            <person name="Schmutz J."/>
        </authorList>
    </citation>
    <scope>NUCLEOTIDE SEQUENCE [LARGE SCALE GENOMIC DNA]</scope>
    <source>
        <strain evidence="3">cv. TM-1</strain>
    </source>
</reference>
<evidence type="ECO:0000256" key="1">
    <source>
        <dbReference type="SAM" id="Coils"/>
    </source>
</evidence>
<dbReference type="PANTHER" id="PTHR48200:SF1">
    <property type="entry name" value="AMINOTRANSFERASE-LIKE PLANT MOBILE DOMAIN-CONTAINING PROTEIN"/>
    <property type="match status" value="1"/>
</dbReference>
<gene>
    <name evidence="4" type="primary">LOC121218382</name>
</gene>
<sequence>MESGLLDKVGDNAVVRACVTQNELQELRDIWAPWNDETKKLFYYNYGDLPYLLDIKVDKYLFRAMTQFWNPAYSCFTFGKVDLVPTVEEYSALLRCPRFQTDRVYVKVPNVPSFVKKLMNVTGMSEQWVTARIKQKGEGKCIHWVNLRDLILAHPDAKKKVDVFALSIYGLVIFPKALRHIDEAVTDLFDRLVKWATPVPAILAETFRSLNVCRRAEITATPMRDDISEERWMTILQNLQEKDVEWKAPWMVPDEVLYRCGNFDWAPLLGVWKTVGYAPLLVLRQYELEQFVPATHGLAHSEFLYKGDNYKKRFREIADAWKQTHRMKKLIGCPMTTPEYSRWLSKKINDNIPRPSLEGIQSMEEHLRVIPSELEIIKQEFKRRNSELGKKIEQLEEEKMHLRLDIDVQKLEPEKLQKGKRKAEEDLEL</sequence>
<evidence type="ECO:0000259" key="2">
    <source>
        <dbReference type="Pfam" id="PF24924"/>
    </source>
</evidence>
<feature type="domain" description="DUF7745" evidence="2">
    <location>
        <begin position="36"/>
        <end position="348"/>
    </location>
</feature>
<dbReference type="Pfam" id="PF24924">
    <property type="entry name" value="DUF7745"/>
    <property type="match status" value="1"/>
</dbReference>
<protein>
    <recommendedName>
        <fullName evidence="2">DUF7745 domain-containing protein</fullName>
    </recommendedName>
</protein>
<dbReference type="GeneID" id="121218382"/>